<dbReference type="EMBL" id="JAMZIH010002749">
    <property type="protein sequence ID" value="KAJ1677246.1"/>
    <property type="molecule type" value="Genomic_DNA"/>
</dbReference>
<feature type="non-terminal residue" evidence="1">
    <location>
        <position position="333"/>
    </location>
</feature>
<comment type="caution">
    <text evidence="1">The sequence shown here is derived from an EMBL/GenBank/DDBJ whole genome shotgun (WGS) entry which is preliminary data.</text>
</comment>
<accession>A0ACC1HPI0</accession>
<evidence type="ECO:0000313" key="1">
    <source>
        <dbReference type="EMBL" id="KAJ1677246.1"/>
    </source>
</evidence>
<organism evidence="1 2">
    <name type="scientific">Spiromyces aspiralis</name>
    <dbReference type="NCBI Taxonomy" id="68401"/>
    <lineage>
        <taxon>Eukaryota</taxon>
        <taxon>Fungi</taxon>
        <taxon>Fungi incertae sedis</taxon>
        <taxon>Zoopagomycota</taxon>
        <taxon>Kickxellomycotina</taxon>
        <taxon>Kickxellomycetes</taxon>
        <taxon>Kickxellales</taxon>
        <taxon>Kickxellaceae</taxon>
        <taxon>Spiromyces</taxon>
    </lineage>
</organism>
<dbReference type="Proteomes" id="UP001145114">
    <property type="component" value="Unassembled WGS sequence"/>
</dbReference>
<reference evidence="1" key="1">
    <citation type="submission" date="2022-06" db="EMBL/GenBank/DDBJ databases">
        <title>Phylogenomic reconstructions and comparative analyses of Kickxellomycotina fungi.</title>
        <authorList>
            <person name="Reynolds N.K."/>
            <person name="Stajich J.E."/>
            <person name="Barry K."/>
            <person name="Grigoriev I.V."/>
            <person name="Crous P."/>
            <person name="Smith M.E."/>
        </authorList>
    </citation>
    <scope>NUCLEOTIDE SEQUENCE</scope>
    <source>
        <strain evidence="1">RSA 2271</strain>
    </source>
</reference>
<evidence type="ECO:0000313" key="2">
    <source>
        <dbReference type="Proteomes" id="UP001145114"/>
    </source>
</evidence>
<feature type="non-terminal residue" evidence="1">
    <location>
        <position position="1"/>
    </location>
</feature>
<protein>
    <submittedName>
        <fullName evidence="1">Cytoplasmic GTPase/eEF2-like protein (Ribosomal biogenesis)</fullName>
    </submittedName>
</protein>
<keyword evidence="2" id="KW-1185">Reference proteome</keyword>
<sequence length="333" mass="37506">TVTVLYQAWIERIRPVLILNKIDRLITEWQMTAQEAYAHMQRLIEQVNAVLAGFWEEERLAKDSVLQQGTDAEQMKSAAMGGDQQDCLDDDSSIYFSPDQGNVLFASAFDGWAFGLSDFAKFYAPKLGIASPEKFCKALWGEFYFDPKNKKRILTRKQYAKTYGEGRAAAAQPLFVQLCLNNVWKVYDAILMHPDTDQVDKIIAALGVKILPRDRRSKDRRALLTAIMQGWLPLAQTCFLAAVEQLPSPIEAQARSLPALLHPESFVRFPHLSPDLPSVQPTDELERALYACDDGRDSGPRDGHPMPVVAFVSKMLAIERSSLPEFNVKSDRL</sequence>
<proteinExistence type="predicted"/>
<name>A0ACC1HPI0_9FUNG</name>
<gene>
    <name evidence="1" type="primary">RIA1_1</name>
    <name evidence="1" type="ORF">EV182_006565</name>
</gene>